<dbReference type="OMA" id="IVMHKPD"/>
<reference evidence="2" key="2">
    <citation type="submission" date="2015-06" db="UniProtKB">
        <authorList>
            <consortium name="EnsemblMetazoa"/>
        </authorList>
    </citation>
    <scope>IDENTIFICATION</scope>
</reference>
<dbReference type="GO" id="GO:1990130">
    <property type="term" value="C:GATOR1 complex"/>
    <property type="evidence" value="ECO:0007669"/>
    <property type="project" value="TreeGrafter"/>
</dbReference>
<protein>
    <recommendedName>
        <fullName evidence="4">Nitrogen permease regulator 2-like protein</fullName>
    </recommendedName>
</protein>
<keyword evidence="3" id="KW-1185">Reference proteome</keyword>
<dbReference type="Pfam" id="PF06218">
    <property type="entry name" value="NPR2"/>
    <property type="match status" value="2"/>
</dbReference>
<proteinExistence type="inferred from homology"/>
<dbReference type="PANTHER" id="PTHR12991">
    <property type="entry name" value="NITROGEN PERMEASE REGULATOR 2/TUMOR SUPPRESSOR CANDIDATE 4"/>
    <property type="match status" value="1"/>
</dbReference>
<dbReference type="OrthoDB" id="338854at2759"/>
<organism evidence="2 3">
    <name type="scientific">Tetranychus urticae</name>
    <name type="common">Two-spotted spider mite</name>
    <dbReference type="NCBI Taxonomy" id="32264"/>
    <lineage>
        <taxon>Eukaryota</taxon>
        <taxon>Metazoa</taxon>
        <taxon>Ecdysozoa</taxon>
        <taxon>Arthropoda</taxon>
        <taxon>Chelicerata</taxon>
        <taxon>Arachnida</taxon>
        <taxon>Acari</taxon>
        <taxon>Acariformes</taxon>
        <taxon>Trombidiformes</taxon>
        <taxon>Prostigmata</taxon>
        <taxon>Eleutherengona</taxon>
        <taxon>Raphignathae</taxon>
        <taxon>Tetranychoidea</taxon>
        <taxon>Tetranychidae</taxon>
        <taxon>Tetranychus</taxon>
    </lineage>
</organism>
<dbReference type="EnsemblMetazoa" id="tetur15g02140.1">
    <property type="protein sequence ID" value="tetur15g02140.1"/>
    <property type="gene ID" value="tetur15g02140"/>
</dbReference>
<dbReference type="GO" id="GO:0005096">
    <property type="term" value="F:GTPase activator activity"/>
    <property type="evidence" value="ECO:0007669"/>
    <property type="project" value="TreeGrafter"/>
</dbReference>
<evidence type="ECO:0000313" key="2">
    <source>
        <dbReference type="EnsemblMetazoa" id="tetur15g02140.1"/>
    </source>
</evidence>
<sequence length="392" mass="44701">MPNSQKERNESPICCIFFCEFDHVYGPKLTFQVPEDIVSEDKFNALNVYLIPKKELEGRLITVNSNNLKVIGFPVGLDGPQFPRNRLIFNLCFVCVSAMRTVQYEPVVKKLAHYLINLEKECQFISNKETKSTLPKIMAAIRDQLTANRSCELTITESTTIYLKVARVRPKPDPVEDHDVPIFLTSEGSIVPSEWDLTTQQVIPFIDGYRHVAKIASEADVEVSLVKACIQNMIYYEIITLIPIFQYSNVYVTTPKISNLVESTELQEECLRCVAKAPSFKPNFRPVFQLYCSMTPGVTIKDLCVRFNPSLNGIDEKKLVHFGSLKGIIRRLNKYPILVDAPHLTSIAHQRGVYRFFDGNHSYDKICTEMSKSHAELEEKVEKHPSAVVCWK</sequence>
<evidence type="ECO:0000256" key="1">
    <source>
        <dbReference type="ARBA" id="ARBA00008433"/>
    </source>
</evidence>
<evidence type="ECO:0008006" key="4">
    <source>
        <dbReference type="Google" id="ProtNLM"/>
    </source>
</evidence>
<dbReference type="STRING" id="32264.T1KMM4"/>
<dbReference type="EMBL" id="CAEY01000246">
    <property type="status" value="NOT_ANNOTATED_CDS"/>
    <property type="molecule type" value="Genomic_DNA"/>
</dbReference>
<dbReference type="KEGG" id="tut:107365517"/>
<comment type="similarity">
    <text evidence="1">Belongs to the NPR2 family.</text>
</comment>
<dbReference type="HOGENOM" id="CLU_014995_0_0_1"/>
<dbReference type="GO" id="GO:1904262">
    <property type="term" value="P:negative regulation of TORC1 signaling"/>
    <property type="evidence" value="ECO:0007669"/>
    <property type="project" value="TreeGrafter"/>
</dbReference>
<dbReference type="InterPro" id="IPR009348">
    <property type="entry name" value="NPR2-like"/>
</dbReference>
<gene>
    <name evidence="2" type="primary">107365517</name>
</gene>
<reference evidence="3" key="1">
    <citation type="submission" date="2011-08" db="EMBL/GenBank/DDBJ databases">
        <authorList>
            <person name="Rombauts S."/>
        </authorList>
    </citation>
    <scope>NUCLEOTIDE SEQUENCE</scope>
    <source>
        <strain evidence="3">London</strain>
    </source>
</reference>
<dbReference type="Proteomes" id="UP000015104">
    <property type="component" value="Unassembled WGS sequence"/>
</dbReference>
<dbReference type="PANTHER" id="PTHR12991:SF10">
    <property type="entry name" value="GATOR COMPLEX PROTEIN NPRL2"/>
    <property type="match status" value="1"/>
</dbReference>
<evidence type="ECO:0000313" key="3">
    <source>
        <dbReference type="Proteomes" id="UP000015104"/>
    </source>
</evidence>
<name>T1KMM4_TETUR</name>
<dbReference type="AlphaFoldDB" id="T1KMM4"/>
<dbReference type="eggNOG" id="KOG3789">
    <property type="taxonomic scope" value="Eukaryota"/>
</dbReference>
<accession>T1KMM4</accession>
<dbReference type="GO" id="GO:0005774">
    <property type="term" value="C:vacuolar membrane"/>
    <property type="evidence" value="ECO:0007669"/>
    <property type="project" value="TreeGrafter"/>
</dbReference>
<dbReference type="GO" id="GO:0010508">
    <property type="term" value="P:positive regulation of autophagy"/>
    <property type="evidence" value="ECO:0007669"/>
    <property type="project" value="TreeGrafter"/>
</dbReference>
<dbReference type="GO" id="GO:0034198">
    <property type="term" value="P:cellular response to amino acid starvation"/>
    <property type="evidence" value="ECO:0007669"/>
    <property type="project" value="TreeGrafter"/>
</dbReference>